<dbReference type="SUPFAM" id="SSF53756">
    <property type="entry name" value="UDP-Glycosyltransferase/glycogen phosphorylase"/>
    <property type="match status" value="1"/>
</dbReference>
<dbReference type="Gene3D" id="3.40.50.12580">
    <property type="match status" value="1"/>
</dbReference>
<dbReference type="InterPro" id="IPR043148">
    <property type="entry name" value="TagF_C"/>
</dbReference>
<name>A0ABY6NRW3_9FLAO</name>
<dbReference type="InterPro" id="IPR007833">
    <property type="entry name" value="Capsule_polysaccharide_synth"/>
</dbReference>
<keyword evidence="2" id="KW-1185">Reference proteome</keyword>
<dbReference type="Proteomes" id="UP001163981">
    <property type="component" value="Chromosome"/>
</dbReference>
<dbReference type="EMBL" id="CP069620">
    <property type="protein sequence ID" value="UZH55642.1"/>
    <property type="molecule type" value="Genomic_DNA"/>
</dbReference>
<dbReference type="RefSeq" id="WP_265164031.1">
    <property type="nucleotide sequence ID" value="NZ_CP069620.1"/>
</dbReference>
<gene>
    <name evidence="1" type="ORF">JRG66_01740</name>
</gene>
<organism evidence="1 2">
    <name type="scientific">Salinimicrobium tongyeongense</name>
    <dbReference type="NCBI Taxonomy" id="2809707"/>
    <lineage>
        <taxon>Bacteria</taxon>
        <taxon>Pseudomonadati</taxon>
        <taxon>Bacteroidota</taxon>
        <taxon>Flavobacteriia</taxon>
        <taxon>Flavobacteriales</taxon>
        <taxon>Flavobacteriaceae</taxon>
        <taxon>Salinimicrobium</taxon>
    </lineage>
</organism>
<evidence type="ECO:0000313" key="1">
    <source>
        <dbReference type="EMBL" id="UZH55642.1"/>
    </source>
</evidence>
<proteinExistence type="predicted"/>
<reference evidence="1" key="1">
    <citation type="submission" date="2021-02" db="EMBL/GenBank/DDBJ databases">
        <title>Salinimicrobium sp. nov. isolated from seawater in Tongyeong, Republic of Korea.</title>
        <authorList>
            <person name="Lee S.-J."/>
        </authorList>
    </citation>
    <scope>NUCLEOTIDE SEQUENCE</scope>
    <source>
        <strain evidence="1">HN-2-9-2</strain>
    </source>
</reference>
<accession>A0ABY6NRW3</accession>
<sequence length="464" mass="54671">MNKILFLHSLLTEEQVEFINKVSKILQAKKTRLVLLGWDKEGKFNLHPEKIQLPVSITQFDTIYKKYIIRQDFEQYALNLKELVDRFDWWFPKSRNKKERSQRESFLHYHLHFFLKLINLHDPSLIIVWNGNDPRQLLLSRLCENLNIKTLFMERGTLPSLWFYDTKGVLGNSTVANFRFDNAVFDITYTNRLELYQNWYFHTSETLWEQPARNEQINIKDKFGIKSGQEIILFVGQVDNDIQTKLFSPYFKSNKDAFQWFINYGVKDDYFVIGKHHPKSQVSVSHYREAIGINENIVWTDELKLDECLKVADFVVTVNSSVIFDALLFGKPVLSLGTTILDGKNILYEYSPATFENLSRDFYSKNDLTKKIINFKFFLGYLLENNFIYFNDSNAAQEFSRILLSFEKDTTKKLSSDKSLKVLETYIVNKTKIENSHLRNRSVTSKLSKIFKKIRKRIGLIVGK</sequence>
<protein>
    <submittedName>
        <fullName evidence="1">CDP-glycerol glycerophosphotransferase family protein</fullName>
    </submittedName>
</protein>
<dbReference type="Pfam" id="PF05159">
    <property type="entry name" value="Capsule_synth"/>
    <property type="match status" value="1"/>
</dbReference>
<evidence type="ECO:0000313" key="2">
    <source>
        <dbReference type="Proteomes" id="UP001163981"/>
    </source>
</evidence>